<gene>
    <name evidence="2" type="ORF">WG66_18741</name>
</gene>
<dbReference type="SUPFAM" id="SSF54928">
    <property type="entry name" value="RNA-binding domain, RBD"/>
    <property type="match status" value="1"/>
</dbReference>
<dbReference type="Proteomes" id="UP000054988">
    <property type="component" value="Unassembled WGS sequence"/>
</dbReference>
<dbReference type="Gene3D" id="3.30.70.330">
    <property type="match status" value="1"/>
</dbReference>
<comment type="caution">
    <text evidence="2">The sequence shown here is derived from an EMBL/GenBank/DDBJ whole genome shotgun (WGS) entry which is preliminary data.</text>
</comment>
<evidence type="ECO:0000313" key="2">
    <source>
        <dbReference type="EMBL" id="KTB28680.1"/>
    </source>
</evidence>
<dbReference type="InterPro" id="IPR012677">
    <property type="entry name" value="Nucleotide-bd_a/b_plait_sf"/>
</dbReference>
<feature type="region of interest" description="Disordered" evidence="1">
    <location>
        <begin position="29"/>
        <end position="101"/>
    </location>
</feature>
<evidence type="ECO:0008006" key="4">
    <source>
        <dbReference type="Google" id="ProtNLM"/>
    </source>
</evidence>
<dbReference type="GO" id="GO:0003676">
    <property type="term" value="F:nucleic acid binding"/>
    <property type="evidence" value="ECO:0007669"/>
    <property type="project" value="InterPro"/>
</dbReference>
<accession>A0A0W0EX70</accession>
<reference evidence="2 3" key="1">
    <citation type="submission" date="2015-12" db="EMBL/GenBank/DDBJ databases">
        <title>Draft genome sequence of Moniliophthora roreri, the causal agent of frosty pod rot of cacao.</title>
        <authorList>
            <person name="Aime M.C."/>
            <person name="Diaz-Valderrama J.R."/>
            <person name="Kijpornyongpan T."/>
            <person name="Phillips-Mora W."/>
        </authorList>
    </citation>
    <scope>NUCLEOTIDE SEQUENCE [LARGE SCALE GENOMIC DNA]</scope>
    <source>
        <strain evidence="2 3">MCA 2952</strain>
    </source>
</reference>
<protein>
    <recommendedName>
        <fullName evidence="4">RRM domain-containing protein</fullName>
    </recommendedName>
</protein>
<feature type="compositionally biased region" description="Basic and acidic residues" evidence="1">
    <location>
        <begin position="46"/>
        <end position="60"/>
    </location>
</feature>
<evidence type="ECO:0000256" key="1">
    <source>
        <dbReference type="SAM" id="MobiDB-lite"/>
    </source>
</evidence>
<name>A0A0W0EX70_MONRR</name>
<sequence>MEKLEDAEAAIRKLNATELMGKVITVEKARRGRARTPTPGRYYGRPNREDERPYDPKPYDPRYSGSSWRADDERRGRYRGDRERRSLSRRESIAPRVTGTQ</sequence>
<proteinExistence type="predicted"/>
<dbReference type="eggNOG" id="KOG4661">
    <property type="taxonomic scope" value="Eukaryota"/>
</dbReference>
<dbReference type="AlphaFoldDB" id="A0A0W0EX70"/>
<organism evidence="2 3">
    <name type="scientific">Moniliophthora roreri</name>
    <name type="common">Frosty pod rot fungus</name>
    <name type="synonym">Monilia roreri</name>
    <dbReference type="NCBI Taxonomy" id="221103"/>
    <lineage>
        <taxon>Eukaryota</taxon>
        <taxon>Fungi</taxon>
        <taxon>Dikarya</taxon>
        <taxon>Basidiomycota</taxon>
        <taxon>Agaricomycotina</taxon>
        <taxon>Agaricomycetes</taxon>
        <taxon>Agaricomycetidae</taxon>
        <taxon>Agaricales</taxon>
        <taxon>Marasmiineae</taxon>
        <taxon>Marasmiaceae</taxon>
        <taxon>Moniliophthora</taxon>
    </lineage>
</organism>
<dbReference type="InterPro" id="IPR035979">
    <property type="entry name" value="RBD_domain_sf"/>
</dbReference>
<feature type="compositionally biased region" description="Basic and acidic residues" evidence="1">
    <location>
        <begin position="69"/>
        <end position="93"/>
    </location>
</feature>
<dbReference type="EMBL" id="LATX01002468">
    <property type="protein sequence ID" value="KTB28680.1"/>
    <property type="molecule type" value="Genomic_DNA"/>
</dbReference>
<evidence type="ECO:0000313" key="3">
    <source>
        <dbReference type="Proteomes" id="UP000054988"/>
    </source>
</evidence>